<dbReference type="EMBL" id="CAADFQ010000096">
    <property type="protein sequence ID" value="VFK35035.1"/>
    <property type="molecule type" value="Genomic_DNA"/>
</dbReference>
<sequence>MWIGENTCLSPLSPSGGLLLQNIIGTEALCLKSSLVIRKLRWRRFIEVGAVYPPLPPNRACGSLAHGSKVDSFFIEIGTLIIGLPAGSEKSGFREVGIRPLAVGSLLLDLIHLSCFDAAIRRVVVGV</sequence>
<dbReference type="AlphaFoldDB" id="A0A450XRU9"/>
<protein>
    <submittedName>
        <fullName evidence="1">Uncharacterized protein</fullName>
    </submittedName>
</protein>
<accession>A0A450XRU9</accession>
<evidence type="ECO:0000313" key="2">
    <source>
        <dbReference type="EMBL" id="VFK35035.1"/>
    </source>
</evidence>
<reference evidence="1" key="1">
    <citation type="submission" date="2019-02" db="EMBL/GenBank/DDBJ databases">
        <authorList>
            <person name="Gruber-Vodicka R. H."/>
            <person name="Seah K. B. B."/>
        </authorList>
    </citation>
    <scope>NUCLEOTIDE SEQUENCE</scope>
    <source>
        <strain evidence="1">BECK_BZ197</strain>
        <strain evidence="3">BECK_BZ198</strain>
        <strain evidence="2">BECK_BZ199</strain>
    </source>
</reference>
<dbReference type="EMBL" id="CAADGH010000101">
    <property type="protein sequence ID" value="VFK77125.1"/>
    <property type="molecule type" value="Genomic_DNA"/>
</dbReference>
<name>A0A450XRU9_9GAMM</name>
<dbReference type="EMBL" id="CAADFO010000100">
    <property type="protein sequence ID" value="VFK32010.1"/>
    <property type="molecule type" value="Genomic_DNA"/>
</dbReference>
<gene>
    <name evidence="1" type="ORF">BECKMB1821G_GA0114241_110010</name>
    <name evidence="3" type="ORF">BECKMB1821H_GA0114242_110110</name>
    <name evidence="2" type="ORF">BECKMB1821I_GA0114274_109610</name>
</gene>
<evidence type="ECO:0000313" key="1">
    <source>
        <dbReference type="EMBL" id="VFK32010.1"/>
    </source>
</evidence>
<evidence type="ECO:0000313" key="3">
    <source>
        <dbReference type="EMBL" id="VFK77125.1"/>
    </source>
</evidence>
<organism evidence="1">
    <name type="scientific">Candidatus Kentrum sp. MB</name>
    <dbReference type="NCBI Taxonomy" id="2138164"/>
    <lineage>
        <taxon>Bacteria</taxon>
        <taxon>Pseudomonadati</taxon>
        <taxon>Pseudomonadota</taxon>
        <taxon>Gammaproteobacteria</taxon>
        <taxon>Candidatus Kentrum</taxon>
    </lineage>
</organism>
<proteinExistence type="predicted"/>